<protein>
    <recommendedName>
        <fullName evidence="3">N-acetyltransferase domain-containing protein</fullName>
    </recommendedName>
</protein>
<evidence type="ECO:0000313" key="2">
    <source>
        <dbReference type="Proteomes" id="UP000001695"/>
    </source>
</evidence>
<dbReference type="Proteomes" id="UP000001695">
    <property type="component" value="Chromosome"/>
</dbReference>
<dbReference type="AlphaFoldDB" id="B2IJ28"/>
<dbReference type="RefSeq" id="WP_012384148.1">
    <property type="nucleotide sequence ID" value="NC_010581.1"/>
</dbReference>
<reference evidence="2" key="1">
    <citation type="submission" date="2008-03" db="EMBL/GenBank/DDBJ databases">
        <title>Complete sequence of chromosome of Beijerinckia indica subsp. indica ATCC 9039.</title>
        <authorList>
            <consortium name="US DOE Joint Genome Institute"/>
            <person name="Copeland A."/>
            <person name="Lucas S."/>
            <person name="Lapidus A."/>
            <person name="Glavina del Rio T."/>
            <person name="Dalin E."/>
            <person name="Tice H."/>
            <person name="Bruce D."/>
            <person name="Goodwin L."/>
            <person name="Pitluck S."/>
            <person name="LaButti K."/>
            <person name="Schmutz J."/>
            <person name="Larimer F."/>
            <person name="Land M."/>
            <person name="Hauser L."/>
            <person name="Kyrpides N."/>
            <person name="Mikhailova N."/>
            <person name="Dunfield P.F."/>
            <person name="Dedysh S.N."/>
            <person name="Liesack W."/>
            <person name="Saw J.H."/>
            <person name="Alam M."/>
            <person name="Chen Y."/>
            <person name="Murrell J.C."/>
            <person name="Richardson P."/>
        </authorList>
    </citation>
    <scope>NUCLEOTIDE SEQUENCE [LARGE SCALE GENOMIC DNA]</scope>
    <source>
        <strain evidence="2">ATCC 9039 / DSM 1715 / NCIMB 8712</strain>
    </source>
</reference>
<dbReference type="OrthoDB" id="9806005at2"/>
<dbReference type="Gene3D" id="3.40.630.30">
    <property type="match status" value="1"/>
</dbReference>
<proteinExistence type="predicted"/>
<dbReference type="PANTHER" id="PTHR41368:SF1">
    <property type="entry name" value="PROTEIN YGHO"/>
    <property type="match status" value="1"/>
</dbReference>
<dbReference type="InterPro" id="IPR039968">
    <property type="entry name" value="BcerS-like"/>
</dbReference>
<dbReference type="KEGG" id="bid:Bind_1149"/>
<evidence type="ECO:0000313" key="1">
    <source>
        <dbReference type="EMBL" id="ACB94791.1"/>
    </source>
</evidence>
<accession>B2IJ28</accession>
<dbReference type="InterPro" id="IPR016181">
    <property type="entry name" value="Acyl_CoA_acyltransferase"/>
</dbReference>
<evidence type="ECO:0008006" key="3">
    <source>
        <dbReference type="Google" id="ProtNLM"/>
    </source>
</evidence>
<sequence>MIEIVPVAGLSRFLTFCRLPRLLYKNMPGYAAPLDVERWTLYGKRFNPHFKLVESQSWLARRDGQWVGRIYAHVYHENFTPRQASRGQFGCLDAIQDQAVVDALLTTAENWLRQRGMTKVHGPFSPSINGECGLLIKGFELTPTFMVPWHPSYLQTLVEARNYTKAKDLVSYCYETQSLADIDKSVSDHPDWRDRLRIRALDAKNIKSEIAIFVDIFNDAWAENWGFVPLTLEELMAHATALKHIIPPEGGYVIELDGKPQAFGMILFNLYELVENFDGKLLPFNFLKLIDRVRHHTFKTSRTTLFGMRRALHRKATGGAVMLAFLEEIRKRGKATKLEQVECGWVLEDNRPMRRMIEMIGGEVGKIHRIYEKDL</sequence>
<name>B2IJ28_BEII9</name>
<dbReference type="EMBL" id="CP001016">
    <property type="protein sequence ID" value="ACB94791.1"/>
    <property type="molecule type" value="Genomic_DNA"/>
</dbReference>
<reference evidence="1 2" key="2">
    <citation type="journal article" date="2010" name="J. Bacteriol.">
        <title>Complete genome sequence of Beijerinckia indica subsp. indica.</title>
        <authorList>
            <person name="Tamas I."/>
            <person name="Dedysh S.N."/>
            <person name="Liesack W."/>
            <person name="Stott M.B."/>
            <person name="Alam M."/>
            <person name="Murrell J.C."/>
            <person name="Dunfield P.F."/>
        </authorList>
    </citation>
    <scope>NUCLEOTIDE SEQUENCE [LARGE SCALE GENOMIC DNA]</scope>
    <source>
        <strain evidence="2">ATCC 9039 / DSM 1715 / NCIMB 8712</strain>
    </source>
</reference>
<dbReference type="HOGENOM" id="CLU_053649_0_0_5"/>
<keyword evidence="2" id="KW-1185">Reference proteome</keyword>
<gene>
    <name evidence="1" type="ordered locus">Bind_1149</name>
</gene>
<dbReference type="eggNOG" id="COG0456">
    <property type="taxonomic scope" value="Bacteria"/>
</dbReference>
<dbReference type="SUPFAM" id="SSF55729">
    <property type="entry name" value="Acyl-CoA N-acyltransferases (Nat)"/>
    <property type="match status" value="1"/>
</dbReference>
<organism evidence="1 2">
    <name type="scientific">Beijerinckia indica subsp. indica (strain ATCC 9039 / DSM 1715 / NCIMB 8712)</name>
    <dbReference type="NCBI Taxonomy" id="395963"/>
    <lineage>
        <taxon>Bacteria</taxon>
        <taxon>Pseudomonadati</taxon>
        <taxon>Pseudomonadota</taxon>
        <taxon>Alphaproteobacteria</taxon>
        <taxon>Hyphomicrobiales</taxon>
        <taxon>Beijerinckiaceae</taxon>
        <taxon>Beijerinckia</taxon>
    </lineage>
</organism>
<dbReference type="PANTHER" id="PTHR41368">
    <property type="entry name" value="PROTEIN YGHO"/>
    <property type="match status" value="1"/>
</dbReference>
<dbReference type="STRING" id="395963.Bind_1149"/>